<proteinExistence type="predicted"/>
<accession>A0AAW1PFU1</accession>
<reference evidence="1 2" key="1">
    <citation type="journal article" date="2024" name="Nat. Commun.">
        <title>Phylogenomics reveals the evolutionary origins of lichenization in chlorophyte algae.</title>
        <authorList>
            <person name="Puginier C."/>
            <person name="Libourel C."/>
            <person name="Otte J."/>
            <person name="Skaloud P."/>
            <person name="Haon M."/>
            <person name="Grisel S."/>
            <person name="Petersen M."/>
            <person name="Berrin J.G."/>
            <person name="Delaux P.M."/>
            <person name="Dal Grande F."/>
            <person name="Keller J."/>
        </authorList>
    </citation>
    <scope>NUCLEOTIDE SEQUENCE [LARGE SCALE GENOMIC DNA]</scope>
    <source>
        <strain evidence="1 2">SAG 2043</strain>
    </source>
</reference>
<sequence>MQPRKAIVDKGTHALRLIRGFQFVRRYIDDSISLNCAYWPSYTYWTQVDRFGFHGIYPADLNLQLVQ</sequence>
<gene>
    <name evidence="1" type="ORF">WJX72_005687</name>
</gene>
<organism evidence="1 2">
    <name type="scientific">[Myrmecia] bisecta</name>
    <dbReference type="NCBI Taxonomy" id="41462"/>
    <lineage>
        <taxon>Eukaryota</taxon>
        <taxon>Viridiplantae</taxon>
        <taxon>Chlorophyta</taxon>
        <taxon>core chlorophytes</taxon>
        <taxon>Trebouxiophyceae</taxon>
        <taxon>Trebouxiales</taxon>
        <taxon>Trebouxiaceae</taxon>
        <taxon>Myrmecia</taxon>
    </lineage>
</organism>
<dbReference type="Proteomes" id="UP001489004">
    <property type="component" value="Unassembled WGS sequence"/>
</dbReference>
<dbReference type="EMBL" id="JALJOR010000012">
    <property type="protein sequence ID" value="KAK9807662.1"/>
    <property type="molecule type" value="Genomic_DNA"/>
</dbReference>
<evidence type="ECO:0000313" key="2">
    <source>
        <dbReference type="Proteomes" id="UP001489004"/>
    </source>
</evidence>
<name>A0AAW1PFU1_9CHLO</name>
<dbReference type="AlphaFoldDB" id="A0AAW1PFU1"/>
<comment type="caution">
    <text evidence="1">The sequence shown here is derived from an EMBL/GenBank/DDBJ whole genome shotgun (WGS) entry which is preliminary data.</text>
</comment>
<protein>
    <submittedName>
        <fullName evidence="1">Uncharacterized protein</fullName>
    </submittedName>
</protein>
<evidence type="ECO:0000313" key="1">
    <source>
        <dbReference type="EMBL" id="KAK9807662.1"/>
    </source>
</evidence>
<keyword evidence="2" id="KW-1185">Reference proteome</keyword>